<feature type="compositionally biased region" description="Low complexity" evidence="1">
    <location>
        <begin position="423"/>
        <end position="436"/>
    </location>
</feature>
<proteinExistence type="predicted"/>
<reference evidence="2 3" key="1">
    <citation type="submission" date="2019-05" db="EMBL/GenBank/DDBJ databases">
        <title>The compact genome of Giardia muris reveals important steps in the evolution of intestinal protozoan parasites.</title>
        <authorList>
            <person name="Xu F."/>
            <person name="Jimenez-Gonzalez A."/>
            <person name="Einarsson E."/>
            <person name="Astvaldsson A."/>
            <person name="Peirasmaki D."/>
            <person name="Eckmann L."/>
            <person name="Andersson J.O."/>
            <person name="Svard S.G."/>
            <person name="Jerlstrom-Hultqvist J."/>
        </authorList>
    </citation>
    <scope>NUCLEOTIDE SEQUENCE [LARGE SCALE GENOMIC DNA]</scope>
    <source>
        <strain evidence="2 3">Roberts-Thomson</strain>
    </source>
</reference>
<feature type="region of interest" description="Disordered" evidence="1">
    <location>
        <begin position="423"/>
        <end position="483"/>
    </location>
</feature>
<keyword evidence="3" id="KW-1185">Reference proteome</keyword>
<dbReference type="Proteomes" id="UP000315496">
    <property type="component" value="Chromosome 1"/>
</dbReference>
<name>A0A4Z1SU76_GIAMU</name>
<organism evidence="2 3">
    <name type="scientific">Giardia muris</name>
    <dbReference type="NCBI Taxonomy" id="5742"/>
    <lineage>
        <taxon>Eukaryota</taxon>
        <taxon>Metamonada</taxon>
        <taxon>Diplomonadida</taxon>
        <taxon>Hexamitidae</taxon>
        <taxon>Giardiinae</taxon>
        <taxon>Giardia</taxon>
    </lineage>
</organism>
<evidence type="ECO:0000313" key="2">
    <source>
        <dbReference type="EMBL" id="TNJ29280.1"/>
    </source>
</evidence>
<dbReference type="VEuPathDB" id="GiardiaDB:GMRT_14074"/>
<gene>
    <name evidence="2" type="ORF">GMRT_14074</name>
</gene>
<evidence type="ECO:0000256" key="1">
    <source>
        <dbReference type="SAM" id="MobiDB-lite"/>
    </source>
</evidence>
<protein>
    <submittedName>
        <fullName evidence="2">Uncharacterized protein</fullName>
    </submittedName>
</protein>
<comment type="caution">
    <text evidence="2">The sequence shown here is derived from an EMBL/GenBank/DDBJ whole genome shotgun (WGS) entry which is preliminary data.</text>
</comment>
<accession>A0A4Z1SU76</accession>
<feature type="region of interest" description="Disordered" evidence="1">
    <location>
        <begin position="505"/>
        <end position="532"/>
    </location>
</feature>
<feature type="compositionally biased region" description="Polar residues" evidence="1">
    <location>
        <begin position="437"/>
        <end position="447"/>
    </location>
</feature>
<evidence type="ECO:0000313" key="3">
    <source>
        <dbReference type="Proteomes" id="UP000315496"/>
    </source>
</evidence>
<sequence length="677" mass="77075">MPALSYLPHDTVTLDPDFEHRAGLPFIDRWVVPYTRPNAADAKRKYRTEEQLCTTYAYLIRDLFLYTPHPISLVEAYFVSRFRMLAIDFRRSQTGPIGTDLGLVLFYAGLLPVCLHLYCTPYLTGSQEPDANVMARKFAFGDDLYCEVLNQSLGAATKEFQEVLHCFRVIYPKHLSFSAPEPDPDDMIGEVYQKLRGFVGEARLKDCLDFIDACASINLDMMTFDEALLSILSHALCLTVAMLRCQILVEALLDREVTLFRAMDLLCIDKKYEDDFRRVFRLCDRFSRDETHYLEGDIILPTLAETVRASDNSRQTLMHFLGAIDLRSHYKVDLEHWGPYSLERQRTYFCPRKLFEGQKDSWKSIAELYVYPVPPHISWHLEYQRLAWSFDNFMLFNTISKHFPLPLTLGSLLLKPASASLQSDTPPSLSSDTSSLAEPSQHTSTLIAQREDNVLTSPEHPEPAPTEPAPKQIFSTQSSSLSSSDLPTNTLTFLSLGCAPPTGGITASPFNLPTHPPASSQPQPQPTPQPSFGMIPQIDIFTSCPKQEIVPSEDSVTVSNEDLRNIKDTILQSMIFEFLTIGRQIYERAAVMRAFRGLREAYDTVVQTDILAIQMKNAYHERHERSEQLFKRLAEHVNTRLRSFLQRVIIGILCDHYKLLAERYPPYSMERGIIGPS</sequence>
<dbReference type="AlphaFoldDB" id="A0A4Z1SU76"/>
<dbReference type="EMBL" id="VDLU01000001">
    <property type="protein sequence ID" value="TNJ29280.1"/>
    <property type="molecule type" value="Genomic_DNA"/>
</dbReference>